<organism evidence="1 2">
    <name type="scientific">Arthrobacter pigmenti</name>
    <dbReference type="NCBI Taxonomy" id="271432"/>
    <lineage>
        <taxon>Bacteria</taxon>
        <taxon>Bacillati</taxon>
        <taxon>Actinomycetota</taxon>
        <taxon>Actinomycetes</taxon>
        <taxon>Micrococcales</taxon>
        <taxon>Micrococcaceae</taxon>
        <taxon>Arthrobacter</taxon>
    </lineage>
</organism>
<keyword evidence="2" id="KW-1185">Reference proteome</keyword>
<dbReference type="PROSITE" id="PS51257">
    <property type="entry name" value="PROKAR_LIPOPROTEIN"/>
    <property type="match status" value="1"/>
</dbReference>
<reference evidence="1 2" key="1">
    <citation type="submission" date="2020-03" db="EMBL/GenBank/DDBJ databases">
        <title>Sequencing the genomes of 1000 actinobacteria strains.</title>
        <authorList>
            <person name="Klenk H.-P."/>
        </authorList>
    </citation>
    <scope>NUCLEOTIDE SEQUENCE [LARGE SCALE GENOMIC DNA]</scope>
    <source>
        <strain evidence="1 2">DSM 16403</strain>
    </source>
</reference>
<evidence type="ECO:0008006" key="3">
    <source>
        <dbReference type="Google" id="ProtNLM"/>
    </source>
</evidence>
<dbReference type="EMBL" id="JAATJL010000001">
    <property type="protein sequence ID" value="NJC23910.1"/>
    <property type="molecule type" value="Genomic_DNA"/>
</dbReference>
<accession>A0A846RQS6</accession>
<proteinExistence type="predicted"/>
<comment type="caution">
    <text evidence="1">The sequence shown here is derived from an EMBL/GenBank/DDBJ whole genome shotgun (WGS) entry which is preliminary data.</text>
</comment>
<sequence length="154" mass="16100">MPRKSLRVGCVALVLLTAGCGWIPQPKPGTEPGPNGELLVVSRTEPSDAVMQALFEGELFLNDASCVAGRSAEGYEVGLLFPRGSSFAGGDALVVRSGDYEFSFGVQVAFGGGFASGEHNVELLEEVPSGCRYEETFIVQTLGEPGQAPSSSLD</sequence>
<protein>
    <recommendedName>
        <fullName evidence="3">Lipoprotein</fullName>
    </recommendedName>
</protein>
<dbReference type="Proteomes" id="UP000547458">
    <property type="component" value="Unassembled WGS sequence"/>
</dbReference>
<dbReference type="AlphaFoldDB" id="A0A846RQS6"/>
<gene>
    <name evidence="1" type="ORF">BJ994_002986</name>
</gene>
<dbReference type="RefSeq" id="WP_167995227.1">
    <property type="nucleotide sequence ID" value="NZ_JAATJL010000001.1"/>
</dbReference>
<evidence type="ECO:0000313" key="1">
    <source>
        <dbReference type="EMBL" id="NJC23910.1"/>
    </source>
</evidence>
<evidence type="ECO:0000313" key="2">
    <source>
        <dbReference type="Proteomes" id="UP000547458"/>
    </source>
</evidence>
<name>A0A846RQS6_9MICC</name>